<sequence>MMYHKAILFDDLGIAEQVLTAPHPADVKKLGQRVQNFNDQKWNANRSEIVRRGNFLKFTQNPELAAFLLSTGDKILVEASPFDRIWGIGYTEENAMANKDNWGLNLLGDALMEVRKQLQGKGD</sequence>
<dbReference type="Pfam" id="PF08719">
    <property type="entry name" value="NADAR"/>
    <property type="match status" value="1"/>
</dbReference>
<dbReference type="EMBL" id="KN824290">
    <property type="protein sequence ID" value="KIM29083.1"/>
    <property type="molecule type" value="Genomic_DNA"/>
</dbReference>
<dbReference type="SUPFAM" id="SSF143990">
    <property type="entry name" value="YbiA-like"/>
    <property type="match status" value="1"/>
</dbReference>
<dbReference type="Gene3D" id="1.10.357.40">
    <property type="entry name" value="YbiA-like"/>
    <property type="match status" value="1"/>
</dbReference>
<feature type="domain" description="NADAR" evidence="1">
    <location>
        <begin position="1"/>
        <end position="119"/>
    </location>
</feature>
<dbReference type="AlphaFoldDB" id="A0A0C2WSH6"/>
<dbReference type="InterPro" id="IPR037238">
    <property type="entry name" value="YbiA-like_sf"/>
</dbReference>
<dbReference type="OrthoDB" id="206452at2759"/>
<gene>
    <name evidence="2" type="ORF">M408DRAFT_329098</name>
</gene>
<name>A0A0C2WSH6_SERVB</name>
<reference evidence="2 3" key="1">
    <citation type="submission" date="2014-04" db="EMBL/GenBank/DDBJ databases">
        <authorList>
            <consortium name="DOE Joint Genome Institute"/>
            <person name="Kuo A."/>
            <person name="Zuccaro A."/>
            <person name="Kohler A."/>
            <person name="Nagy L.G."/>
            <person name="Floudas D."/>
            <person name="Copeland A."/>
            <person name="Barry K.W."/>
            <person name="Cichocki N."/>
            <person name="Veneault-Fourrey C."/>
            <person name="LaButti K."/>
            <person name="Lindquist E.A."/>
            <person name="Lipzen A."/>
            <person name="Lundell T."/>
            <person name="Morin E."/>
            <person name="Murat C."/>
            <person name="Sun H."/>
            <person name="Tunlid A."/>
            <person name="Henrissat B."/>
            <person name="Grigoriev I.V."/>
            <person name="Hibbett D.S."/>
            <person name="Martin F."/>
            <person name="Nordberg H.P."/>
            <person name="Cantor M.N."/>
            <person name="Hua S.X."/>
        </authorList>
    </citation>
    <scope>NUCLEOTIDE SEQUENCE [LARGE SCALE GENOMIC DNA]</scope>
    <source>
        <strain evidence="2 3">MAFF 305830</strain>
    </source>
</reference>
<evidence type="ECO:0000313" key="3">
    <source>
        <dbReference type="Proteomes" id="UP000054097"/>
    </source>
</evidence>
<evidence type="ECO:0000259" key="1">
    <source>
        <dbReference type="Pfam" id="PF08719"/>
    </source>
</evidence>
<dbReference type="STRING" id="933852.A0A0C2WSH6"/>
<proteinExistence type="predicted"/>
<dbReference type="CDD" id="cd15457">
    <property type="entry name" value="NADAR"/>
    <property type="match status" value="1"/>
</dbReference>
<keyword evidence="3" id="KW-1185">Reference proteome</keyword>
<dbReference type="Proteomes" id="UP000054097">
    <property type="component" value="Unassembled WGS sequence"/>
</dbReference>
<dbReference type="HOGENOM" id="CLU_084247_2_0_1"/>
<accession>A0A0C2WSH6</accession>
<protein>
    <recommendedName>
        <fullName evidence="1">NADAR domain-containing protein</fullName>
    </recommendedName>
</protein>
<evidence type="ECO:0000313" key="2">
    <source>
        <dbReference type="EMBL" id="KIM29083.1"/>
    </source>
</evidence>
<organism evidence="2 3">
    <name type="scientific">Serendipita vermifera MAFF 305830</name>
    <dbReference type="NCBI Taxonomy" id="933852"/>
    <lineage>
        <taxon>Eukaryota</taxon>
        <taxon>Fungi</taxon>
        <taxon>Dikarya</taxon>
        <taxon>Basidiomycota</taxon>
        <taxon>Agaricomycotina</taxon>
        <taxon>Agaricomycetes</taxon>
        <taxon>Sebacinales</taxon>
        <taxon>Serendipitaceae</taxon>
        <taxon>Serendipita</taxon>
    </lineage>
</organism>
<reference evidence="3" key="2">
    <citation type="submission" date="2015-01" db="EMBL/GenBank/DDBJ databases">
        <title>Evolutionary Origins and Diversification of the Mycorrhizal Mutualists.</title>
        <authorList>
            <consortium name="DOE Joint Genome Institute"/>
            <consortium name="Mycorrhizal Genomics Consortium"/>
            <person name="Kohler A."/>
            <person name="Kuo A."/>
            <person name="Nagy L.G."/>
            <person name="Floudas D."/>
            <person name="Copeland A."/>
            <person name="Barry K.W."/>
            <person name="Cichocki N."/>
            <person name="Veneault-Fourrey C."/>
            <person name="LaButti K."/>
            <person name="Lindquist E.A."/>
            <person name="Lipzen A."/>
            <person name="Lundell T."/>
            <person name="Morin E."/>
            <person name="Murat C."/>
            <person name="Riley R."/>
            <person name="Ohm R."/>
            <person name="Sun H."/>
            <person name="Tunlid A."/>
            <person name="Henrissat B."/>
            <person name="Grigoriev I.V."/>
            <person name="Hibbett D.S."/>
            <person name="Martin F."/>
        </authorList>
    </citation>
    <scope>NUCLEOTIDE SEQUENCE [LARGE SCALE GENOMIC DNA]</scope>
    <source>
        <strain evidence="3">MAFF 305830</strain>
    </source>
</reference>
<dbReference type="NCBIfam" id="TIGR02464">
    <property type="entry name" value="ribofla_fusion"/>
    <property type="match status" value="1"/>
</dbReference>
<dbReference type="InterPro" id="IPR012816">
    <property type="entry name" value="NADAR"/>
</dbReference>